<reference evidence="2 3" key="1">
    <citation type="submission" date="2019-06" db="EMBL/GenBank/DDBJ databases">
        <authorList>
            <person name="Palmer J.M."/>
        </authorList>
    </citation>
    <scope>NUCLEOTIDE SEQUENCE [LARGE SCALE GENOMIC DNA]</scope>
    <source>
        <strain evidence="2 3">TWF191</strain>
    </source>
</reference>
<comment type="caution">
    <text evidence="2">The sequence shown here is derived from an EMBL/GenBank/DDBJ whole genome shotgun (WGS) entry which is preliminary data.</text>
</comment>
<evidence type="ECO:0000313" key="3">
    <source>
        <dbReference type="Proteomes" id="UP000483672"/>
    </source>
</evidence>
<sequence length="560" mass="61128">MLFSKLSVHVVGFAVLATGTLARGLGRHARRFFQDEIAQSTPVITPAPILPATKLKARDESTGKTETFETDTKELIRPVFTAIFTDSAAQAEATALLTTDTDASAPTSTGTRNPSLDFEDDPLGNDDETTTIKYTYTSPRTTTSLTKFIYDDGDDTTMGYTTTTVKNTSTHATTATTATTTSSSSYKFTLTSITDGDMDYMDDETTTSTVKITSSHSTSTKSTAYWTDDGGEYTHTSTYSSHYYQSPSLYPPTWTTPPSKWDDGHPSKTSTSGYHEPMYTTGSNGSPTKNTANISLTNIINLKQFRAIFGDSNAASIDCKSLPEGTMQGVAVKDLVNILKQPDGNVYNIDRSGCFQAKCIGDYGVLRLCNIKPVTGVMSFRAAEVKVLLSFLLQAIRPNWEAELSFNFNNLIYQPDAITFCGTPYNAPQQPMSKPGSPFSHGIPKAAIKKTKDALTYSPHVEKINMPLSFQPRFPNYWDDNLSVPVNREARFNGIISNTEKGWAVVIDSASKEDLKCSSGDNFKTTCGTADAKNPEKCTWDNTVPKPYFTPGDDMGKNKA</sequence>
<proteinExistence type="predicted"/>
<accession>A0A6G1MMU9</accession>
<feature type="region of interest" description="Disordered" evidence="1">
    <location>
        <begin position="100"/>
        <end position="124"/>
    </location>
</feature>
<dbReference type="Proteomes" id="UP000483672">
    <property type="component" value="Unassembled WGS sequence"/>
</dbReference>
<name>A0A6G1MMU9_ORBOL</name>
<feature type="compositionally biased region" description="Low complexity" evidence="1">
    <location>
        <begin position="100"/>
        <end position="109"/>
    </location>
</feature>
<dbReference type="EMBL" id="WIPF01000042">
    <property type="protein sequence ID" value="KAF3221599.1"/>
    <property type="molecule type" value="Genomic_DNA"/>
</dbReference>
<evidence type="ECO:0000256" key="1">
    <source>
        <dbReference type="SAM" id="MobiDB-lite"/>
    </source>
</evidence>
<organism evidence="2 3">
    <name type="scientific">Orbilia oligospora</name>
    <name type="common">Nematode-trapping fungus</name>
    <name type="synonym">Arthrobotrys oligospora</name>
    <dbReference type="NCBI Taxonomy" id="2813651"/>
    <lineage>
        <taxon>Eukaryota</taxon>
        <taxon>Fungi</taxon>
        <taxon>Dikarya</taxon>
        <taxon>Ascomycota</taxon>
        <taxon>Pezizomycotina</taxon>
        <taxon>Orbiliomycetes</taxon>
        <taxon>Orbiliales</taxon>
        <taxon>Orbiliaceae</taxon>
        <taxon>Orbilia</taxon>
    </lineage>
</organism>
<protein>
    <submittedName>
        <fullName evidence="2">Uncharacterized protein</fullName>
    </submittedName>
</protein>
<feature type="region of interest" description="Disordered" evidence="1">
    <location>
        <begin position="255"/>
        <end position="286"/>
    </location>
</feature>
<evidence type="ECO:0000313" key="2">
    <source>
        <dbReference type="EMBL" id="KAF3221599.1"/>
    </source>
</evidence>
<gene>
    <name evidence="2" type="ORF">TWF191_007102</name>
</gene>
<dbReference type="AlphaFoldDB" id="A0A6G1MMU9"/>